<gene>
    <name evidence="7" type="primary">PAXBP1</name>
    <name evidence="7" type="ORF">AVEN_143079_1</name>
</gene>
<dbReference type="EMBL" id="BGPR01003916">
    <property type="protein sequence ID" value="GBM93909.1"/>
    <property type="molecule type" value="Genomic_DNA"/>
</dbReference>
<comment type="caution">
    <text evidence="7">The sequence shown here is derived from an EMBL/GenBank/DDBJ whole genome shotgun (WGS) entry which is preliminary data.</text>
</comment>
<keyword evidence="3" id="KW-0539">Nucleus</keyword>
<feature type="region of interest" description="Disordered" evidence="5">
    <location>
        <begin position="198"/>
        <end position="241"/>
    </location>
</feature>
<dbReference type="AlphaFoldDB" id="A0A4Y2JWK3"/>
<feature type="domain" description="GCF C-terminal" evidence="6">
    <location>
        <begin position="557"/>
        <end position="769"/>
    </location>
</feature>
<evidence type="ECO:0000313" key="8">
    <source>
        <dbReference type="Proteomes" id="UP000499080"/>
    </source>
</evidence>
<name>A0A4Y2JWK3_ARAVE</name>
<dbReference type="PANTHER" id="PTHR12214:SF0">
    <property type="entry name" value="LD29489P"/>
    <property type="match status" value="1"/>
</dbReference>
<evidence type="ECO:0000256" key="1">
    <source>
        <dbReference type="ARBA" id="ARBA00004123"/>
    </source>
</evidence>
<feature type="compositionally biased region" description="Basic and acidic residues" evidence="5">
    <location>
        <begin position="212"/>
        <end position="223"/>
    </location>
</feature>
<comment type="similarity">
    <text evidence="2">Belongs to the GCF family.</text>
</comment>
<dbReference type="Pfam" id="PF07842">
    <property type="entry name" value="GCFC"/>
    <property type="match status" value="1"/>
</dbReference>
<feature type="compositionally biased region" description="Basic residues" evidence="5">
    <location>
        <begin position="495"/>
        <end position="504"/>
    </location>
</feature>
<keyword evidence="4" id="KW-0175">Coiled coil</keyword>
<feature type="compositionally biased region" description="Polar residues" evidence="5">
    <location>
        <begin position="48"/>
        <end position="61"/>
    </location>
</feature>
<dbReference type="InterPro" id="IPR022783">
    <property type="entry name" value="GCFC_dom"/>
</dbReference>
<evidence type="ECO:0000256" key="3">
    <source>
        <dbReference type="ARBA" id="ARBA00023242"/>
    </source>
</evidence>
<evidence type="ECO:0000256" key="2">
    <source>
        <dbReference type="ARBA" id="ARBA00010801"/>
    </source>
</evidence>
<evidence type="ECO:0000256" key="4">
    <source>
        <dbReference type="SAM" id="Coils"/>
    </source>
</evidence>
<sequence>MSLFKKPNRKFRQREIRNDSEDETETTEASDSRAKISSNDSKISSFSTENSRSGTVSTSSHAESKVDIAPKGTKLLSFHDEEEEETEVFKLKKSTYSRRLAKQREKERRKKEETISASPPVKDEVQEIKIVHNTDKRNESKPKETWNVLAGDDAEDMEVESDEENEKVNPFKNVLQSGVIPDAATIYAMKKHRQMAREMGDFIPVEDNEKEDESKSRLIRDDDNDRSDDDDDEPSRINFTINTGAVERQKMRETFLSLQEGSSNDLETEEAAELERWEREQIKKGVGVSQVGPLENSQSSEGQLYTYPQVSVNMSSYIGDANQRIQSSVPSQQFPVELLKAKETNLTTQDIKARLEERLNALKTLNKVHEQELENCSKELIEAAELVKKLAEEAPVRERNFSLYQRLSGYVRDLVECMDMKAAHIDLLEGRMVDLYKVRAQKLASRRQLDVRDQSDEFSTLSSELLKGINVEFLSEKNNCTDEAKLRRAAEREGRRMRRRKKRERQSISSSIKHQDGMSSDDEESDIDIIQFKAARENILNDAGSIFEDVVEEFGTLEGVMINFENWKETQLTSYSEAYVPLCLPKIFGVFVKLALLDWNPLEESREFEKSSWYQQIVQYGYDYPAEEDTDDPDLNLLPGIMERIVLPKITSYVQKVWNPLSTSETTKLVNLVKNMHETYPTINGKSKQLLNLLQAVTTRINKSLADDIFIPLYPKELLENRSLGATDFFQRQFWSAVKLFQNILAWDGLISEQPLQQMTLGSLLNRYLMMGLNTSSMMKDTLDKCKTVVNSLPKSWLKNIKGGSTLPLLKQFSIYLVKYADTYSSVSSKRGLSIEETKDGIKDIVQLLVTIEALDDAVSLAKKYSVSAFKNS</sequence>
<comment type="subcellular location">
    <subcellularLocation>
        <location evidence="1">Nucleus</location>
    </subcellularLocation>
</comment>
<feature type="coiled-coil region" evidence="4">
    <location>
        <begin position="352"/>
        <end position="393"/>
    </location>
</feature>
<keyword evidence="8" id="KW-1185">Reference proteome</keyword>
<feature type="compositionally biased region" description="Acidic residues" evidence="5">
    <location>
        <begin position="224"/>
        <end position="233"/>
    </location>
</feature>
<dbReference type="PANTHER" id="PTHR12214">
    <property type="entry name" value="GC-RICH SEQUENCE DNA-BINDING FACTOR"/>
    <property type="match status" value="1"/>
</dbReference>
<feature type="compositionally biased region" description="Basic residues" evidence="5">
    <location>
        <begin position="91"/>
        <end position="101"/>
    </location>
</feature>
<feature type="compositionally biased region" description="Low complexity" evidence="5">
    <location>
        <begin position="35"/>
        <end position="47"/>
    </location>
</feature>
<evidence type="ECO:0000259" key="6">
    <source>
        <dbReference type="Pfam" id="PF07842"/>
    </source>
</evidence>
<dbReference type="GO" id="GO:0003677">
    <property type="term" value="F:DNA binding"/>
    <property type="evidence" value="ECO:0007669"/>
    <property type="project" value="InterPro"/>
</dbReference>
<dbReference type="InterPro" id="IPR012890">
    <property type="entry name" value="GCFC2-like"/>
</dbReference>
<evidence type="ECO:0000256" key="5">
    <source>
        <dbReference type="SAM" id="MobiDB-lite"/>
    </source>
</evidence>
<reference evidence="7 8" key="1">
    <citation type="journal article" date="2019" name="Sci. Rep.">
        <title>Orb-weaving spider Araneus ventricosus genome elucidates the spidroin gene catalogue.</title>
        <authorList>
            <person name="Kono N."/>
            <person name="Nakamura H."/>
            <person name="Ohtoshi R."/>
            <person name="Moran D.A.P."/>
            <person name="Shinohara A."/>
            <person name="Yoshida Y."/>
            <person name="Fujiwara M."/>
            <person name="Mori M."/>
            <person name="Tomita M."/>
            <person name="Arakawa K."/>
        </authorList>
    </citation>
    <scope>NUCLEOTIDE SEQUENCE [LARGE SCALE GENOMIC DNA]</scope>
</reference>
<dbReference type="Proteomes" id="UP000499080">
    <property type="component" value="Unassembled WGS sequence"/>
</dbReference>
<organism evidence="7 8">
    <name type="scientific">Araneus ventricosus</name>
    <name type="common">Orbweaver spider</name>
    <name type="synonym">Epeira ventricosa</name>
    <dbReference type="NCBI Taxonomy" id="182803"/>
    <lineage>
        <taxon>Eukaryota</taxon>
        <taxon>Metazoa</taxon>
        <taxon>Ecdysozoa</taxon>
        <taxon>Arthropoda</taxon>
        <taxon>Chelicerata</taxon>
        <taxon>Arachnida</taxon>
        <taxon>Araneae</taxon>
        <taxon>Araneomorphae</taxon>
        <taxon>Entelegynae</taxon>
        <taxon>Araneoidea</taxon>
        <taxon>Araneidae</taxon>
        <taxon>Araneus</taxon>
    </lineage>
</organism>
<dbReference type="OrthoDB" id="429427at2759"/>
<feature type="region of interest" description="Disordered" evidence="5">
    <location>
        <begin position="1"/>
        <end position="151"/>
    </location>
</feature>
<feature type="compositionally biased region" description="Basic residues" evidence="5">
    <location>
        <begin position="1"/>
        <end position="12"/>
    </location>
</feature>
<feature type="compositionally biased region" description="Basic and acidic residues" evidence="5">
    <location>
        <begin position="102"/>
        <end position="114"/>
    </location>
</feature>
<dbReference type="GO" id="GO:0005634">
    <property type="term" value="C:nucleus"/>
    <property type="evidence" value="ECO:0007669"/>
    <property type="project" value="UniProtKB-SubCell"/>
</dbReference>
<feature type="region of interest" description="Disordered" evidence="5">
    <location>
        <begin position="487"/>
        <end position="523"/>
    </location>
</feature>
<evidence type="ECO:0000313" key="7">
    <source>
        <dbReference type="EMBL" id="GBM93909.1"/>
    </source>
</evidence>
<protein>
    <submittedName>
        <fullName evidence="7">PAX3-and PAX7-binding protein 1</fullName>
    </submittedName>
</protein>
<dbReference type="GO" id="GO:0000398">
    <property type="term" value="P:mRNA splicing, via spliceosome"/>
    <property type="evidence" value="ECO:0007669"/>
    <property type="project" value="InterPro"/>
</dbReference>
<proteinExistence type="inferred from homology"/>
<feature type="compositionally biased region" description="Basic and acidic residues" evidence="5">
    <location>
        <begin position="121"/>
        <end position="144"/>
    </location>
</feature>
<accession>A0A4Y2JWK3</accession>